<dbReference type="InterPro" id="IPR051053">
    <property type="entry name" value="ECH/Chromodomain_protein"/>
</dbReference>
<dbReference type="InterPro" id="IPR029045">
    <property type="entry name" value="ClpP/crotonase-like_dom_sf"/>
</dbReference>
<dbReference type="InterPro" id="IPR001753">
    <property type="entry name" value="Enoyl-CoA_hydra/iso"/>
</dbReference>
<evidence type="ECO:0000313" key="5">
    <source>
        <dbReference type="Proteomes" id="UP000608345"/>
    </source>
</evidence>
<proteinExistence type="predicted"/>
<keyword evidence="3" id="KW-0413">Isomerase</keyword>
<reference evidence="4" key="1">
    <citation type="journal article" date="2014" name="Int. J. Syst. Evol. Microbiol.">
        <title>Complete genome sequence of Corynebacterium casei LMG S-19264T (=DSM 44701T), isolated from a smear-ripened cheese.</title>
        <authorList>
            <consortium name="US DOE Joint Genome Institute (JGI-PGF)"/>
            <person name="Walter F."/>
            <person name="Albersmeier A."/>
            <person name="Kalinowski J."/>
            <person name="Ruckert C."/>
        </authorList>
    </citation>
    <scope>NUCLEOTIDE SEQUENCE</scope>
    <source>
        <strain evidence="4">KCTC 23732</strain>
    </source>
</reference>
<dbReference type="Proteomes" id="UP000608345">
    <property type="component" value="Unassembled WGS sequence"/>
</dbReference>
<name>A0A918N195_9BURK</name>
<keyword evidence="2" id="KW-0576">Peroxisome</keyword>
<comment type="subcellular location">
    <subcellularLocation>
        <location evidence="1">Peroxisome</location>
    </subcellularLocation>
</comment>
<dbReference type="CDD" id="cd06558">
    <property type="entry name" value="crotonase-like"/>
    <property type="match status" value="1"/>
</dbReference>
<dbReference type="Gene3D" id="3.90.226.10">
    <property type="entry name" value="2-enoyl-CoA Hydratase, Chain A, domain 1"/>
    <property type="match status" value="1"/>
</dbReference>
<gene>
    <name evidence="4" type="ORF">GCM10011450_28590</name>
</gene>
<sequence>MPLPFTPPVIHTPGEELMTQTVLLSEHNKVLTITINRPERRNALDTATYAALTRAFESATGRNDLHAIILQGAQQYFTAGNDLRDFQSRPEGESAGLRFLRALVNTDIPVIAAVEGAAIGIGVTMLMHCDFIIAASDTIFRIPFVPLGLCPEGASSVLLAQYVGIRKANEWLYLGQPFTAQEALESKFINELVAPGETLDKASKIANTMAAQSLLSLKTTKSLLKRTLTPLINESLDCEREAFIKCLVSDEAQAAFQQFFTKPEKLKS</sequence>
<evidence type="ECO:0000256" key="3">
    <source>
        <dbReference type="ARBA" id="ARBA00023235"/>
    </source>
</evidence>
<dbReference type="GO" id="GO:0004165">
    <property type="term" value="F:delta(3)-delta(2)-enoyl-CoA isomerase activity"/>
    <property type="evidence" value="ECO:0007669"/>
    <property type="project" value="UniProtKB-ARBA"/>
</dbReference>
<accession>A0A918N195</accession>
<keyword evidence="5" id="KW-1185">Reference proteome</keyword>
<organism evidence="4 5">
    <name type="scientific">Advenella faeciporci</name>
    <dbReference type="NCBI Taxonomy" id="797535"/>
    <lineage>
        <taxon>Bacteria</taxon>
        <taxon>Pseudomonadati</taxon>
        <taxon>Pseudomonadota</taxon>
        <taxon>Betaproteobacteria</taxon>
        <taxon>Burkholderiales</taxon>
        <taxon>Alcaligenaceae</taxon>
    </lineage>
</organism>
<evidence type="ECO:0000256" key="2">
    <source>
        <dbReference type="ARBA" id="ARBA00023140"/>
    </source>
</evidence>
<dbReference type="PANTHER" id="PTHR43684">
    <property type="match status" value="1"/>
</dbReference>
<dbReference type="SUPFAM" id="SSF52096">
    <property type="entry name" value="ClpP/crotonase"/>
    <property type="match status" value="1"/>
</dbReference>
<reference evidence="4" key="2">
    <citation type="submission" date="2020-09" db="EMBL/GenBank/DDBJ databases">
        <authorList>
            <person name="Sun Q."/>
            <person name="Kim S."/>
        </authorList>
    </citation>
    <scope>NUCLEOTIDE SEQUENCE</scope>
    <source>
        <strain evidence="4">KCTC 23732</strain>
    </source>
</reference>
<protein>
    <submittedName>
        <fullName evidence="4">Enoyl-CoA hydratase</fullName>
    </submittedName>
</protein>
<dbReference type="AlphaFoldDB" id="A0A918N195"/>
<dbReference type="PANTHER" id="PTHR43684:SF1">
    <property type="entry name" value="ENOYL-COA DELTA ISOMERASE 2"/>
    <property type="match status" value="1"/>
</dbReference>
<comment type="caution">
    <text evidence="4">The sequence shown here is derived from an EMBL/GenBank/DDBJ whole genome shotgun (WGS) entry which is preliminary data.</text>
</comment>
<dbReference type="Pfam" id="PF00378">
    <property type="entry name" value="ECH_1"/>
    <property type="match status" value="1"/>
</dbReference>
<evidence type="ECO:0000256" key="1">
    <source>
        <dbReference type="ARBA" id="ARBA00004275"/>
    </source>
</evidence>
<evidence type="ECO:0000313" key="4">
    <source>
        <dbReference type="EMBL" id="GGW97608.1"/>
    </source>
</evidence>
<dbReference type="EMBL" id="BMYS01000040">
    <property type="protein sequence ID" value="GGW97608.1"/>
    <property type="molecule type" value="Genomic_DNA"/>
</dbReference>